<evidence type="ECO:0000256" key="6">
    <source>
        <dbReference type="ARBA" id="ARBA00050768"/>
    </source>
</evidence>
<dbReference type="FunFam" id="1.20.1280.290:FF:000009">
    <property type="entry name" value="PQ loop repeat family protein"/>
    <property type="match status" value="1"/>
</dbReference>
<reference evidence="10" key="1">
    <citation type="journal article" date="2018" name="Nat. Microbiol.">
        <title>Leveraging single-cell genomics to expand the fungal tree of life.</title>
        <authorList>
            <person name="Ahrendt S.R."/>
            <person name="Quandt C.A."/>
            <person name="Ciobanu D."/>
            <person name="Clum A."/>
            <person name="Salamov A."/>
            <person name="Andreopoulos B."/>
            <person name="Cheng J.F."/>
            <person name="Woyke T."/>
            <person name="Pelin A."/>
            <person name="Henrissat B."/>
            <person name="Reynolds N.K."/>
            <person name="Benny G.L."/>
            <person name="Smith M.E."/>
            <person name="James T.Y."/>
            <person name="Grigoriev I.V."/>
        </authorList>
    </citation>
    <scope>NUCLEOTIDE SEQUENCE [LARGE SCALE GENOMIC DNA]</scope>
    <source>
        <strain evidence="10">RSA 1356</strain>
    </source>
</reference>
<dbReference type="AlphaFoldDB" id="A0A4P9XLN5"/>
<dbReference type="GO" id="GO:0015174">
    <property type="term" value="F:basic amino acid transmembrane transporter activity"/>
    <property type="evidence" value="ECO:0007669"/>
    <property type="project" value="UniProtKB-ARBA"/>
</dbReference>
<feature type="transmembrane region" description="Helical" evidence="8">
    <location>
        <begin position="240"/>
        <end position="260"/>
    </location>
</feature>
<evidence type="ECO:0000256" key="1">
    <source>
        <dbReference type="ARBA" id="ARBA00004141"/>
    </source>
</evidence>
<feature type="transmembrane region" description="Helical" evidence="8">
    <location>
        <begin position="43"/>
        <end position="63"/>
    </location>
</feature>
<dbReference type="Proteomes" id="UP000271241">
    <property type="component" value="Unassembled WGS sequence"/>
</dbReference>
<keyword evidence="3 8" id="KW-1133">Transmembrane helix</keyword>
<accession>A0A4P9XLN5</accession>
<proteinExistence type="inferred from homology"/>
<comment type="similarity">
    <text evidence="5">Belongs to the laat-1 family.</text>
</comment>
<keyword evidence="2 8" id="KW-0812">Transmembrane</keyword>
<dbReference type="GO" id="GO:0098852">
    <property type="term" value="C:lytic vacuole membrane"/>
    <property type="evidence" value="ECO:0007669"/>
    <property type="project" value="UniProtKB-ARBA"/>
</dbReference>
<gene>
    <name evidence="9" type="ORF">THASP1DRAFT_31401</name>
</gene>
<dbReference type="SMART" id="SM00679">
    <property type="entry name" value="CTNS"/>
    <property type="match status" value="2"/>
</dbReference>
<dbReference type="InterPro" id="IPR051415">
    <property type="entry name" value="LAAT-1"/>
</dbReference>
<feature type="transmembrane region" description="Helical" evidence="8">
    <location>
        <begin position="209"/>
        <end position="228"/>
    </location>
</feature>
<dbReference type="Gene3D" id="1.20.1280.290">
    <property type="match status" value="2"/>
</dbReference>
<keyword evidence="4 8" id="KW-0472">Membrane</keyword>
<comment type="catalytic activity">
    <reaction evidence="6">
        <text>L-histidine(out) + L-arginine(in) = L-histidine(in) + L-arginine(out)</text>
        <dbReference type="Rhea" id="RHEA:71063"/>
        <dbReference type="ChEBI" id="CHEBI:32682"/>
        <dbReference type="ChEBI" id="CHEBI:57595"/>
    </reaction>
</comment>
<organism evidence="9 10">
    <name type="scientific">Thamnocephalis sphaerospora</name>
    <dbReference type="NCBI Taxonomy" id="78915"/>
    <lineage>
        <taxon>Eukaryota</taxon>
        <taxon>Fungi</taxon>
        <taxon>Fungi incertae sedis</taxon>
        <taxon>Zoopagomycota</taxon>
        <taxon>Zoopagomycotina</taxon>
        <taxon>Zoopagomycetes</taxon>
        <taxon>Zoopagales</taxon>
        <taxon>Sigmoideomycetaceae</taxon>
        <taxon>Thamnocephalis</taxon>
    </lineage>
</organism>
<evidence type="ECO:0000313" key="10">
    <source>
        <dbReference type="Proteomes" id="UP000271241"/>
    </source>
</evidence>
<comment type="subcellular location">
    <subcellularLocation>
        <location evidence="1">Membrane</location>
        <topology evidence="1">Multi-pass membrane protein</topology>
    </subcellularLocation>
</comment>
<feature type="transmembrane region" description="Helical" evidence="8">
    <location>
        <begin position="69"/>
        <end position="91"/>
    </location>
</feature>
<feature type="transmembrane region" description="Helical" evidence="8">
    <location>
        <begin position="160"/>
        <end position="177"/>
    </location>
</feature>
<evidence type="ECO:0000256" key="8">
    <source>
        <dbReference type="SAM" id="Phobius"/>
    </source>
</evidence>
<evidence type="ECO:0000256" key="4">
    <source>
        <dbReference type="ARBA" id="ARBA00023136"/>
    </source>
</evidence>
<dbReference type="InterPro" id="IPR006603">
    <property type="entry name" value="PQ-loop_rpt"/>
</dbReference>
<evidence type="ECO:0000256" key="7">
    <source>
        <dbReference type="SAM" id="MobiDB-lite"/>
    </source>
</evidence>
<dbReference type="Pfam" id="PF04193">
    <property type="entry name" value="PQ-loop"/>
    <property type="match status" value="2"/>
</dbReference>
<feature type="region of interest" description="Disordered" evidence="7">
    <location>
        <begin position="117"/>
        <end position="150"/>
    </location>
</feature>
<protein>
    <submittedName>
        <fullName evidence="9">PQ loop repeat-domain-containing protein</fullName>
    </submittedName>
</protein>
<dbReference type="PANTHER" id="PTHR16201">
    <property type="entry name" value="SEVEN TRANSMEMBRANE PROTEIN 1-RELATED"/>
    <property type="match status" value="1"/>
</dbReference>
<evidence type="ECO:0000256" key="3">
    <source>
        <dbReference type="ARBA" id="ARBA00022989"/>
    </source>
</evidence>
<dbReference type="PANTHER" id="PTHR16201:SF44">
    <property type="entry name" value="SEVEN TRANSMEMBRANE PROTEIN 1"/>
    <property type="match status" value="1"/>
</dbReference>
<dbReference type="EMBL" id="KZ992818">
    <property type="protein sequence ID" value="RKP06784.1"/>
    <property type="molecule type" value="Genomic_DNA"/>
</dbReference>
<evidence type="ECO:0000256" key="2">
    <source>
        <dbReference type="ARBA" id="ARBA00022692"/>
    </source>
</evidence>
<dbReference type="GO" id="GO:0034486">
    <property type="term" value="P:vacuolar transmembrane transport"/>
    <property type="evidence" value="ECO:0007669"/>
    <property type="project" value="UniProtKB-ARBA"/>
</dbReference>
<sequence>MYQNPDAAMWSALTGYISIGCWFIVFVPQIYENWRRQSSESLSIHFILIWIAGDLFNLAGVILQKLLFTMLLLALYYVLSDTILLGQIYYYRRRAFQQVAGEEECVVDTTDEHAPLLQPDSQTPHLPSTTQIYGTGQDAAHTSSSHQAANENRVPAAKKVMYVVAPMLLLNVTWLVSTNTSAVRPTDMPVHMLGRPSQGHANIEFLPQLLGYISALLYIGARIPQIILNYRNKSCEGLSLLMFFFSVVGNVTYCLSIFLYSVEPDFILINLPWIIGRQIFWQFYYYKGNTASEQAQTVDGAHM</sequence>
<feature type="compositionally biased region" description="Polar residues" evidence="7">
    <location>
        <begin position="119"/>
        <end position="150"/>
    </location>
</feature>
<name>A0A4P9XLN5_9FUNG</name>
<evidence type="ECO:0000313" key="9">
    <source>
        <dbReference type="EMBL" id="RKP06784.1"/>
    </source>
</evidence>
<evidence type="ECO:0000256" key="5">
    <source>
        <dbReference type="ARBA" id="ARBA00038039"/>
    </source>
</evidence>
<feature type="transmembrane region" description="Helical" evidence="8">
    <location>
        <begin position="12"/>
        <end position="31"/>
    </location>
</feature>
<keyword evidence="10" id="KW-1185">Reference proteome</keyword>
<dbReference type="OrthoDB" id="8048523at2759"/>